<dbReference type="Proteomes" id="UP000460718">
    <property type="component" value="Unassembled WGS sequence"/>
</dbReference>
<dbReference type="PROSITE" id="PS51688">
    <property type="entry name" value="ICA"/>
    <property type="match status" value="1"/>
</dbReference>
<reference evidence="4 5" key="1">
    <citation type="submission" date="2018-09" db="EMBL/GenBank/DDBJ databases">
        <title>Genomic investigation of the strawberry pathogen Phytophthora fragariae indicates pathogenicity is determined by transcriptional variation in three key races.</title>
        <authorList>
            <person name="Adams T.M."/>
            <person name="Armitage A.D."/>
            <person name="Sobczyk M.K."/>
            <person name="Bates H.J."/>
            <person name="Dunwell J.M."/>
            <person name="Nellist C.F."/>
            <person name="Harrison R.J."/>
        </authorList>
    </citation>
    <scope>NUCLEOTIDE SEQUENCE [LARGE SCALE GENOMIC DNA]</scope>
    <source>
        <strain evidence="3 5">ONT-3</strain>
        <strain evidence="2 4">SCRP245</strain>
    </source>
</reference>
<name>A0A6A3IF49_9STRA</name>
<protein>
    <recommendedName>
        <fullName evidence="1">Peptidase S74 domain-containing protein</fullName>
    </recommendedName>
</protein>
<evidence type="ECO:0000313" key="2">
    <source>
        <dbReference type="EMBL" id="KAE8981666.1"/>
    </source>
</evidence>
<gene>
    <name evidence="3" type="ORF">PF010_g23069</name>
    <name evidence="2" type="ORF">PF011_g21933</name>
</gene>
<sequence>MIASNLVASGLTFGLGSSGSQSLTNNNIRFWGSTLNTQSINLYRASDTTGLVIASTCSTISSNVVYRILNLVASENAQSISQLGASSVSQSLFQIDWKQSTVSTWPSHSIKHMLDFGNSRNYKSGYPSSVTIASSTDALCLNSLGSNANPSSGCLYLVSGSGSGYSAVDKLLFNTDTPYSNASYGVAGFTCNGNMLIRSNNTFNDGTSSWNMPLCLSNGNASELLFAFQMNNGAASTSTNSIVMGTVSANDLRFMTNNSTRMIITSAGRVGIGTNTPLYGLHCTTTATVTIDAGASGVAYFRTSGGLVSTVGPISSVAVGICCSGALVASTGVYCWSDQRLKKDFTRLGDDVCDKMLSIEPLLFRYKTDDDSVPLQLGYRDQDLLKAGLPHCITFHKSDGLQVEDPETDVEGVSYSVEYSKMACLLHKLVVRQQKELNELKFELNELKAVLSKLT</sequence>
<evidence type="ECO:0000313" key="4">
    <source>
        <dbReference type="Proteomes" id="UP000460718"/>
    </source>
</evidence>
<dbReference type="EMBL" id="QXFW01002133">
    <property type="protein sequence ID" value="KAE8981666.1"/>
    <property type="molecule type" value="Genomic_DNA"/>
</dbReference>
<dbReference type="InterPro" id="IPR030392">
    <property type="entry name" value="S74_ICA"/>
</dbReference>
<proteinExistence type="predicted"/>
<feature type="domain" description="Peptidase S74" evidence="1">
    <location>
        <begin position="337"/>
        <end position="444"/>
    </location>
</feature>
<comment type="caution">
    <text evidence="2">The sequence shown here is derived from an EMBL/GenBank/DDBJ whole genome shotgun (WGS) entry which is preliminary data.</text>
</comment>
<dbReference type="Proteomes" id="UP000488956">
    <property type="component" value="Unassembled WGS sequence"/>
</dbReference>
<evidence type="ECO:0000259" key="1">
    <source>
        <dbReference type="PROSITE" id="PS51688"/>
    </source>
</evidence>
<evidence type="ECO:0000313" key="3">
    <source>
        <dbReference type="EMBL" id="KAE9078614.1"/>
    </source>
</evidence>
<dbReference type="EMBL" id="QXFX01002285">
    <property type="protein sequence ID" value="KAE9078614.1"/>
    <property type="molecule type" value="Genomic_DNA"/>
</dbReference>
<accession>A0A6A3IF49</accession>
<dbReference type="AlphaFoldDB" id="A0A6A3IF49"/>
<dbReference type="Pfam" id="PF13884">
    <property type="entry name" value="Peptidase_S74"/>
    <property type="match status" value="1"/>
</dbReference>
<evidence type="ECO:0000313" key="5">
    <source>
        <dbReference type="Proteomes" id="UP000488956"/>
    </source>
</evidence>
<organism evidence="2 4">
    <name type="scientific">Phytophthora fragariae</name>
    <dbReference type="NCBI Taxonomy" id="53985"/>
    <lineage>
        <taxon>Eukaryota</taxon>
        <taxon>Sar</taxon>
        <taxon>Stramenopiles</taxon>
        <taxon>Oomycota</taxon>
        <taxon>Peronosporomycetes</taxon>
        <taxon>Peronosporales</taxon>
        <taxon>Peronosporaceae</taxon>
        <taxon>Phytophthora</taxon>
    </lineage>
</organism>